<evidence type="ECO:0000256" key="1">
    <source>
        <dbReference type="ARBA" id="ARBA00022679"/>
    </source>
</evidence>
<evidence type="ECO:0000313" key="5">
    <source>
        <dbReference type="Proteomes" id="UP001185069"/>
    </source>
</evidence>
<dbReference type="InterPro" id="IPR000182">
    <property type="entry name" value="GNAT_dom"/>
</dbReference>
<gene>
    <name evidence="4" type="ORF">JOE69_000467</name>
</gene>
<feature type="domain" description="N-acetyltransferase" evidence="3">
    <location>
        <begin position="3"/>
        <end position="150"/>
    </location>
</feature>
<dbReference type="InterPro" id="IPR016181">
    <property type="entry name" value="Acyl_CoA_acyltransferase"/>
</dbReference>
<proteinExistence type="predicted"/>
<organism evidence="4 5">
    <name type="scientific">Arthrobacter russicus</name>
    <dbReference type="NCBI Taxonomy" id="172040"/>
    <lineage>
        <taxon>Bacteria</taxon>
        <taxon>Bacillati</taxon>
        <taxon>Actinomycetota</taxon>
        <taxon>Actinomycetes</taxon>
        <taxon>Micrococcales</taxon>
        <taxon>Micrococcaceae</taxon>
        <taxon>Arthrobacter</taxon>
    </lineage>
</organism>
<dbReference type="RefSeq" id="WP_309795761.1">
    <property type="nucleotide sequence ID" value="NZ_BAAAHY010000006.1"/>
</dbReference>
<dbReference type="Proteomes" id="UP001185069">
    <property type="component" value="Unassembled WGS sequence"/>
</dbReference>
<evidence type="ECO:0000313" key="4">
    <source>
        <dbReference type="EMBL" id="MDR6268229.1"/>
    </source>
</evidence>
<evidence type="ECO:0000256" key="2">
    <source>
        <dbReference type="ARBA" id="ARBA00023315"/>
    </source>
</evidence>
<sequence>MEFSIRTAEEADYPQLPGIESAADSVMGLSRLPAASSAEEYRAGLHVLLAERSGQLLGLAKLDEVDGQAHLEQISVLPEAAGQGIGRALIETAKNWARTAGYRRMTLCTFRDVPFNAPFYARCGFRVVEPGTPGLRQLREHEQALGLDALGARVAMAAELLSEQPARRA</sequence>
<accession>A0ABU1J7U5</accession>
<reference evidence="4 5" key="1">
    <citation type="submission" date="2023-07" db="EMBL/GenBank/DDBJ databases">
        <title>Sequencing the genomes of 1000 actinobacteria strains.</title>
        <authorList>
            <person name="Klenk H.-P."/>
        </authorList>
    </citation>
    <scope>NUCLEOTIDE SEQUENCE [LARGE SCALE GENOMIC DNA]</scope>
    <source>
        <strain evidence="4 5">DSM 14555</strain>
    </source>
</reference>
<name>A0ABU1J7U5_9MICC</name>
<dbReference type="InterPro" id="IPR050832">
    <property type="entry name" value="Bact_Acetyltransf"/>
</dbReference>
<dbReference type="SUPFAM" id="SSF55729">
    <property type="entry name" value="Acyl-CoA N-acyltransferases (Nat)"/>
    <property type="match status" value="1"/>
</dbReference>
<dbReference type="EMBL" id="JAVDQF010000001">
    <property type="protein sequence ID" value="MDR6268229.1"/>
    <property type="molecule type" value="Genomic_DNA"/>
</dbReference>
<protein>
    <submittedName>
        <fullName evidence="4">GNAT superfamily N-acetyltransferase</fullName>
    </submittedName>
</protein>
<dbReference type="PROSITE" id="PS51186">
    <property type="entry name" value="GNAT"/>
    <property type="match status" value="1"/>
</dbReference>
<dbReference type="PANTHER" id="PTHR43877">
    <property type="entry name" value="AMINOALKYLPHOSPHONATE N-ACETYLTRANSFERASE-RELATED-RELATED"/>
    <property type="match status" value="1"/>
</dbReference>
<dbReference type="Gene3D" id="3.40.630.30">
    <property type="match status" value="1"/>
</dbReference>
<dbReference type="Pfam" id="PF00583">
    <property type="entry name" value="Acetyltransf_1"/>
    <property type="match status" value="1"/>
</dbReference>
<evidence type="ECO:0000259" key="3">
    <source>
        <dbReference type="PROSITE" id="PS51186"/>
    </source>
</evidence>
<keyword evidence="2" id="KW-0012">Acyltransferase</keyword>
<comment type="caution">
    <text evidence="4">The sequence shown here is derived from an EMBL/GenBank/DDBJ whole genome shotgun (WGS) entry which is preliminary data.</text>
</comment>
<keyword evidence="5" id="KW-1185">Reference proteome</keyword>
<dbReference type="CDD" id="cd04301">
    <property type="entry name" value="NAT_SF"/>
    <property type="match status" value="1"/>
</dbReference>
<keyword evidence="1" id="KW-0808">Transferase</keyword>